<comment type="subcellular location">
    <subcellularLocation>
        <location evidence="6">Cytoplasm</location>
    </subcellularLocation>
</comment>
<evidence type="ECO:0000313" key="9">
    <source>
        <dbReference type="Proteomes" id="UP000036834"/>
    </source>
</evidence>
<dbReference type="Proteomes" id="UP000319578">
    <property type="component" value="Unassembled WGS sequence"/>
</dbReference>
<dbReference type="GO" id="GO:0032259">
    <property type="term" value="P:methylation"/>
    <property type="evidence" value="ECO:0007669"/>
    <property type="project" value="UniProtKB-KW"/>
</dbReference>
<evidence type="ECO:0000313" key="8">
    <source>
        <dbReference type="EMBL" id="KNB74068.1"/>
    </source>
</evidence>
<dbReference type="InterPro" id="IPR050078">
    <property type="entry name" value="Ribosomal_L11_MeTrfase_PrmA"/>
</dbReference>
<dbReference type="HAMAP" id="MF_00735">
    <property type="entry name" value="Methyltr_PrmA"/>
    <property type="match status" value="1"/>
</dbReference>
<evidence type="ECO:0000256" key="4">
    <source>
        <dbReference type="ARBA" id="ARBA00022679"/>
    </source>
</evidence>
<feature type="binding site" evidence="6">
    <location>
        <position position="163"/>
    </location>
    <ligand>
        <name>S-adenosyl-L-methionine</name>
        <dbReference type="ChEBI" id="CHEBI:59789"/>
    </ligand>
</feature>
<keyword evidence="10" id="KW-1185">Reference proteome</keyword>
<comment type="catalytic activity">
    <reaction evidence="6">
        <text>L-lysyl-[protein] + 3 S-adenosyl-L-methionine = N(6),N(6),N(6)-trimethyl-L-lysyl-[protein] + 3 S-adenosyl-L-homocysteine + 3 H(+)</text>
        <dbReference type="Rhea" id="RHEA:54192"/>
        <dbReference type="Rhea" id="RHEA-COMP:9752"/>
        <dbReference type="Rhea" id="RHEA-COMP:13826"/>
        <dbReference type="ChEBI" id="CHEBI:15378"/>
        <dbReference type="ChEBI" id="CHEBI:29969"/>
        <dbReference type="ChEBI" id="CHEBI:57856"/>
        <dbReference type="ChEBI" id="CHEBI:59789"/>
        <dbReference type="ChEBI" id="CHEBI:61961"/>
    </reaction>
</comment>
<feature type="binding site" evidence="6">
    <location>
        <position position="249"/>
    </location>
    <ligand>
        <name>S-adenosyl-L-methionine</name>
        <dbReference type="ChEBI" id="CHEBI:59789"/>
    </ligand>
</feature>
<dbReference type="RefSeq" id="WP_049738084.1">
    <property type="nucleotide sequence ID" value="NZ_BJON01000035.1"/>
</dbReference>
<organism evidence="8 9">
    <name type="scientific">Brevibacillus reuszeri</name>
    <dbReference type="NCBI Taxonomy" id="54915"/>
    <lineage>
        <taxon>Bacteria</taxon>
        <taxon>Bacillati</taxon>
        <taxon>Bacillota</taxon>
        <taxon>Bacilli</taxon>
        <taxon>Bacillales</taxon>
        <taxon>Paenibacillaceae</taxon>
        <taxon>Brevibacillus</taxon>
    </lineage>
</organism>
<evidence type="ECO:0000256" key="5">
    <source>
        <dbReference type="ARBA" id="ARBA00022691"/>
    </source>
</evidence>
<dbReference type="PANTHER" id="PTHR43648">
    <property type="entry name" value="ELECTRON TRANSFER FLAVOPROTEIN BETA SUBUNIT LYSINE METHYLTRANSFERASE"/>
    <property type="match status" value="1"/>
</dbReference>
<evidence type="ECO:0000313" key="10">
    <source>
        <dbReference type="Proteomes" id="UP000319578"/>
    </source>
</evidence>
<comment type="similarity">
    <text evidence="1 6">Belongs to the methyltransferase superfamily. PrmA family.</text>
</comment>
<sequence length="313" mass="34548">MKWSEVSIHTTAEATEAVSNLLYEMGANGVVIEDPEVLYREWDTPFGEIYQLSPDDFPAEGVFVKAYLPVDSSELLDVVEELKEQLTQLTEYGLDIGKATIAVNDVHEDEWAHAWKKYYKPVHVSDRMTIKPVWEEYEPKTADEIIIEMDPGMAFGTGTHPTTILCLRALEKYMEKGDRVYDVGTGTAILSIAAIKLGAANVLAMDLDEVAVRSAQANTELNGVHEHIVVRQNNLLDGIEEQVEVVIANILAEVILRFTDDVFRVLGPGGTFIASGIIEARAADVKAALTASGLEIVETIFIDDWVAIVAKKQ</sequence>
<dbReference type="InterPro" id="IPR004498">
    <property type="entry name" value="Ribosomal_PrmA_MeTrfase"/>
</dbReference>
<evidence type="ECO:0000256" key="2">
    <source>
        <dbReference type="ARBA" id="ARBA00022490"/>
    </source>
</evidence>
<dbReference type="STRING" id="54915.ADS79_09185"/>
<evidence type="ECO:0000256" key="1">
    <source>
        <dbReference type="ARBA" id="ARBA00009741"/>
    </source>
</evidence>
<keyword evidence="3 6" id="KW-0489">Methyltransferase</keyword>
<dbReference type="OrthoDB" id="9785995at2"/>
<dbReference type="EMBL" id="LGIQ01000005">
    <property type="protein sequence ID" value="KNB74068.1"/>
    <property type="molecule type" value="Genomic_DNA"/>
</dbReference>
<dbReference type="PANTHER" id="PTHR43648:SF1">
    <property type="entry name" value="ELECTRON TRANSFER FLAVOPROTEIN BETA SUBUNIT LYSINE METHYLTRANSFERASE"/>
    <property type="match status" value="1"/>
</dbReference>
<protein>
    <recommendedName>
        <fullName evidence="6">Ribosomal protein L11 methyltransferase</fullName>
        <shortName evidence="6">L11 Mtase</shortName>
        <ecNumber evidence="6">2.1.1.-</ecNumber>
    </recommendedName>
</protein>
<reference evidence="8" key="2">
    <citation type="submission" date="2015-07" db="EMBL/GenBank/DDBJ databases">
        <title>MeaNS - Measles Nucleotide Surveillance Program.</title>
        <authorList>
            <person name="Tran T."/>
            <person name="Druce J."/>
        </authorList>
    </citation>
    <scope>NUCLEOTIDE SEQUENCE</scope>
    <source>
        <strain evidence="8">DSM 9887</strain>
    </source>
</reference>
<keyword evidence="5 6" id="KW-0949">S-adenosyl-L-methionine</keyword>
<dbReference type="Proteomes" id="UP000036834">
    <property type="component" value="Unassembled WGS sequence"/>
</dbReference>
<evidence type="ECO:0000256" key="3">
    <source>
        <dbReference type="ARBA" id="ARBA00022603"/>
    </source>
</evidence>
<dbReference type="GO" id="GO:0005840">
    <property type="term" value="C:ribosome"/>
    <property type="evidence" value="ECO:0007669"/>
    <property type="project" value="UniProtKB-KW"/>
</dbReference>
<dbReference type="CDD" id="cd02440">
    <property type="entry name" value="AdoMet_MTases"/>
    <property type="match status" value="1"/>
</dbReference>
<dbReference type="GO" id="GO:0008276">
    <property type="term" value="F:protein methyltransferase activity"/>
    <property type="evidence" value="ECO:0007669"/>
    <property type="project" value="UniProtKB-UniRule"/>
</dbReference>
<dbReference type="Gene3D" id="3.40.50.150">
    <property type="entry name" value="Vaccinia Virus protein VP39"/>
    <property type="match status" value="1"/>
</dbReference>
<evidence type="ECO:0000313" key="7">
    <source>
        <dbReference type="EMBL" id="GED72838.1"/>
    </source>
</evidence>
<dbReference type="PATRIC" id="fig|54915.3.peg.7313"/>
<comment type="function">
    <text evidence="6">Methylates ribosomal protein L11.</text>
</comment>
<dbReference type="PIRSF" id="PIRSF000401">
    <property type="entry name" value="RPL11_MTase"/>
    <property type="match status" value="1"/>
</dbReference>
<reference evidence="9" key="1">
    <citation type="submission" date="2015-07" db="EMBL/GenBank/DDBJ databases">
        <title>Genome sequencing project for genomic taxonomy and phylogenomics of Bacillus-like bacteria.</title>
        <authorList>
            <person name="Liu B."/>
            <person name="Wang J."/>
            <person name="Zhu Y."/>
            <person name="Liu G."/>
            <person name="Chen Q."/>
            <person name="Chen Z."/>
            <person name="Lan J."/>
            <person name="Che J."/>
            <person name="Ge C."/>
            <person name="Shi H."/>
            <person name="Pan Z."/>
            <person name="Liu X."/>
        </authorList>
    </citation>
    <scope>NUCLEOTIDE SEQUENCE [LARGE SCALE GENOMIC DNA]</scope>
    <source>
        <strain evidence="9">DSM 9887</strain>
    </source>
</reference>
<dbReference type="EMBL" id="BJON01000035">
    <property type="protein sequence ID" value="GED72838.1"/>
    <property type="molecule type" value="Genomic_DNA"/>
</dbReference>
<feature type="binding site" evidence="6">
    <location>
        <position position="184"/>
    </location>
    <ligand>
        <name>S-adenosyl-L-methionine</name>
        <dbReference type="ChEBI" id="CHEBI:59789"/>
    </ligand>
</feature>
<keyword evidence="8" id="KW-0687">Ribonucleoprotein</keyword>
<dbReference type="Pfam" id="PF06325">
    <property type="entry name" value="PrmA"/>
    <property type="match status" value="1"/>
</dbReference>
<keyword evidence="8" id="KW-0689">Ribosomal protein</keyword>
<gene>
    <name evidence="6" type="primary">prmA</name>
    <name evidence="7" type="synonym">prmA_2</name>
    <name evidence="8" type="ORF">ADS79_09185</name>
    <name evidence="7" type="ORF">BRE01_65400</name>
</gene>
<dbReference type="GO" id="GO:0005737">
    <property type="term" value="C:cytoplasm"/>
    <property type="evidence" value="ECO:0007669"/>
    <property type="project" value="UniProtKB-SubCell"/>
</dbReference>
<name>A0A0K9YZA9_9BACL</name>
<dbReference type="InterPro" id="IPR029063">
    <property type="entry name" value="SAM-dependent_MTases_sf"/>
</dbReference>
<proteinExistence type="inferred from homology"/>
<feature type="binding site" evidence="6">
    <location>
        <position position="206"/>
    </location>
    <ligand>
        <name>S-adenosyl-L-methionine</name>
        <dbReference type="ChEBI" id="CHEBI:59789"/>
    </ligand>
</feature>
<dbReference type="EC" id="2.1.1.-" evidence="6"/>
<keyword evidence="4 6" id="KW-0808">Transferase</keyword>
<reference evidence="7 10" key="3">
    <citation type="submission" date="2019-06" db="EMBL/GenBank/DDBJ databases">
        <title>Whole genome shotgun sequence of Brevibacillus reuszeri NBRC 15719.</title>
        <authorList>
            <person name="Hosoyama A."/>
            <person name="Uohara A."/>
            <person name="Ohji S."/>
            <person name="Ichikawa N."/>
        </authorList>
    </citation>
    <scope>NUCLEOTIDE SEQUENCE [LARGE SCALE GENOMIC DNA]</scope>
    <source>
        <strain evidence="7 10">NBRC 15719</strain>
    </source>
</reference>
<dbReference type="AlphaFoldDB" id="A0A0K9YZA9"/>
<keyword evidence="2 6" id="KW-0963">Cytoplasm</keyword>
<accession>A0A0K9YZA9</accession>
<dbReference type="NCBIfam" id="TIGR00406">
    <property type="entry name" value="prmA"/>
    <property type="match status" value="1"/>
</dbReference>
<comment type="caution">
    <text evidence="8">The sequence shown here is derived from an EMBL/GenBank/DDBJ whole genome shotgun (WGS) entry which is preliminary data.</text>
</comment>
<dbReference type="SUPFAM" id="SSF53335">
    <property type="entry name" value="S-adenosyl-L-methionine-dependent methyltransferases"/>
    <property type="match status" value="1"/>
</dbReference>
<evidence type="ECO:0000256" key="6">
    <source>
        <dbReference type="HAMAP-Rule" id="MF_00735"/>
    </source>
</evidence>